<dbReference type="EMBL" id="JAAOAK010000251">
    <property type="protein sequence ID" value="KAF5679879.1"/>
    <property type="molecule type" value="Genomic_DNA"/>
</dbReference>
<keyword evidence="2" id="KW-1185">Reference proteome</keyword>
<proteinExistence type="predicted"/>
<name>A0A8H5X3L5_9HYPO</name>
<sequence>MEPRPPKFGSVIRNHKHLLPEPYKDTAMSQKDAAPATWTVECLPNELLGTICDLLPNSDIKNIRLASPLLGQKCQLKISRVFISHNPANIKVAMAIATHESYRLGVEEIIWDDATLVPSGGDGGLFPEYSEESDAEIPKELAVEDQKSFTWFARGYEDVFRYVIQQFPNLKRVVVTPAAHGYLFEPLYRTPMIKSFPYGFIYPVPRGWPMPLPGHQWALAMPWVGDDTAEENKDIYHGFRIVTKVLAEEKHNVTELMFDVHQLNTGINHFALNRGTEEYKNFCDILKRPGFQKLHLSLLVGFYLAEEYEIYNERYLHDALYEATDMRYLSFHTDFATNRHSWTIDMYQYTPLFDVFPIDRWQQLTYFGLSNVLVAQTDLIAFLSKLPQTVQTVELSFLTFMEGDGHSISLMEDIRDKLDWKHRPLERRVKIFAKIFCYLSYYGRYICVDKEVEEFVYNDGPQPFQLRQPGNSSDVDPGTGVLKDLFNPAWECPNDYSVERRLVFPRQQ</sequence>
<protein>
    <recommendedName>
        <fullName evidence="3">F-box domain-containing protein</fullName>
    </recommendedName>
</protein>
<evidence type="ECO:0008006" key="3">
    <source>
        <dbReference type="Google" id="ProtNLM"/>
    </source>
</evidence>
<evidence type="ECO:0000313" key="1">
    <source>
        <dbReference type="EMBL" id="KAF5679879.1"/>
    </source>
</evidence>
<comment type="caution">
    <text evidence="1">The sequence shown here is derived from an EMBL/GenBank/DDBJ whole genome shotgun (WGS) entry which is preliminary data.</text>
</comment>
<evidence type="ECO:0000313" key="2">
    <source>
        <dbReference type="Proteomes" id="UP000562682"/>
    </source>
</evidence>
<dbReference type="Proteomes" id="UP000562682">
    <property type="component" value="Unassembled WGS sequence"/>
</dbReference>
<organism evidence="1 2">
    <name type="scientific">Fusarium denticulatum</name>
    <dbReference type="NCBI Taxonomy" id="48507"/>
    <lineage>
        <taxon>Eukaryota</taxon>
        <taxon>Fungi</taxon>
        <taxon>Dikarya</taxon>
        <taxon>Ascomycota</taxon>
        <taxon>Pezizomycotina</taxon>
        <taxon>Sordariomycetes</taxon>
        <taxon>Hypocreomycetidae</taxon>
        <taxon>Hypocreales</taxon>
        <taxon>Nectriaceae</taxon>
        <taxon>Fusarium</taxon>
        <taxon>Fusarium fujikuroi species complex</taxon>
    </lineage>
</organism>
<dbReference type="AlphaFoldDB" id="A0A8H5X3L5"/>
<gene>
    <name evidence="1" type="ORF">FDENT_8593</name>
</gene>
<accession>A0A8H5X3L5</accession>
<reference evidence="1 2" key="1">
    <citation type="submission" date="2020-05" db="EMBL/GenBank/DDBJ databases">
        <title>Identification and distribution of gene clusters putatively required for synthesis of sphingolipid metabolism inhibitors in phylogenetically diverse species of the filamentous fungus Fusarium.</title>
        <authorList>
            <person name="Kim H.-S."/>
            <person name="Busman M."/>
            <person name="Brown D.W."/>
            <person name="Divon H."/>
            <person name="Uhlig S."/>
            <person name="Proctor R.H."/>
        </authorList>
    </citation>
    <scope>NUCLEOTIDE SEQUENCE [LARGE SCALE GENOMIC DNA]</scope>
    <source>
        <strain evidence="1 2">NRRL 25311</strain>
    </source>
</reference>